<gene>
    <name evidence="1" type="ORF">GCM10010185_67750</name>
</gene>
<name>A0A918EI97_9PSEU</name>
<organism evidence="1 2">
    <name type="scientific">Saccharothrix coeruleofusca</name>
    <dbReference type="NCBI Taxonomy" id="33919"/>
    <lineage>
        <taxon>Bacteria</taxon>
        <taxon>Bacillati</taxon>
        <taxon>Actinomycetota</taxon>
        <taxon>Actinomycetes</taxon>
        <taxon>Pseudonocardiales</taxon>
        <taxon>Pseudonocardiaceae</taxon>
        <taxon>Saccharothrix</taxon>
    </lineage>
</organism>
<protein>
    <recommendedName>
        <fullName evidence="3">Polyketide cyclase/dehydrase/lipid transport protein</fullName>
    </recommendedName>
</protein>
<dbReference type="EMBL" id="BMRG01000026">
    <property type="protein sequence ID" value="GGP84368.1"/>
    <property type="molecule type" value="Genomic_DNA"/>
</dbReference>
<sequence length="123" mass="13347">MTPARARRDIAALPDLVFATAAEPERLASWLPEPLGVLGRNDDVLILSCHDKPRQYRLAADFDRLLLVFQPLAEDGCGARLRVELAGAAGSVAELELDRPDGELAARLLEALGKEVERAFTDG</sequence>
<evidence type="ECO:0000313" key="2">
    <source>
        <dbReference type="Proteomes" id="UP000639606"/>
    </source>
</evidence>
<evidence type="ECO:0000313" key="1">
    <source>
        <dbReference type="EMBL" id="GGP84368.1"/>
    </source>
</evidence>
<keyword evidence="2" id="KW-1185">Reference proteome</keyword>
<dbReference type="Proteomes" id="UP000639606">
    <property type="component" value="Unassembled WGS sequence"/>
</dbReference>
<evidence type="ECO:0008006" key="3">
    <source>
        <dbReference type="Google" id="ProtNLM"/>
    </source>
</evidence>
<accession>A0A918EI97</accession>
<comment type="caution">
    <text evidence="1">The sequence shown here is derived from an EMBL/GenBank/DDBJ whole genome shotgun (WGS) entry which is preliminary data.</text>
</comment>
<dbReference type="AlphaFoldDB" id="A0A918EI97"/>
<dbReference type="RefSeq" id="WP_189227436.1">
    <property type="nucleotide sequence ID" value="NZ_BMRG01000026.1"/>
</dbReference>
<reference evidence="1" key="2">
    <citation type="submission" date="2020-09" db="EMBL/GenBank/DDBJ databases">
        <authorList>
            <person name="Sun Q."/>
            <person name="Ohkuma M."/>
        </authorList>
    </citation>
    <scope>NUCLEOTIDE SEQUENCE</scope>
    <source>
        <strain evidence="1">JCM 3313</strain>
    </source>
</reference>
<proteinExistence type="predicted"/>
<dbReference type="SUPFAM" id="SSF55961">
    <property type="entry name" value="Bet v1-like"/>
    <property type="match status" value="1"/>
</dbReference>
<reference evidence="1" key="1">
    <citation type="journal article" date="2014" name="Int. J. Syst. Evol. Microbiol.">
        <title>Complete genome sequence of Corynebacterium casei LMG S-19264T (=DSM 44701T), isolated from a smear-ripened cheese.</title>
        <authorList>
            <consortium name="US DOE Joint Genome Institute (JGI-PGF)"/>
            <person name="Walter F."/>
            <person name="Albersmeier A."/>
            <person name="Kalinowski J."/>
            <person name="Ruckert C."/>
        </authorList>
    </citation>
    <scope>NUCLEOTIDE SEQUENCE</scope>
    <source>
        <strain evidence="1">JCM 3313</strain>
    </source>
</reference>